<dbReference type="InterPro" id="IPR002645">
    <property type="entry name" value="STAS_dom"/>
</dbReference>
<dbReference type="InterPro" id="IPR018045">
    <property type="entry name" value="S04_transporter_CS"/>
</dbReference>
<feature type="transmembrane region" description="Helical" evidence="6">
    <location>
        <begin position="403"/>
        <end position="426"/>
    </location>
</feature>
<sequence>MSFTRKLAKAVGIDVDENKERLPADFPEDAYIETVAGTEEFIREILPTGGGIKRYFLSLFPFLTWIHHYNFVWLAGDIIAGVTVGFVVVPQGMAYALLAKLSPEFGLYTSFVGFILYWAFATSKDITIGTVAVMSTIVGNIVVRITEEDPDISAEEIARSLALISGAILLFIGFTRLGFIVEFIPLVAITSFMTGAAISIAAGQVPAMMGIKNVNTRGATYKVIIDTLKALPTTKIDAAMGLSALVMLYAIRIFCSIMGKRFPNQRKAWFFVSTLRMVFVILLYTMISWLVNRHVKGDAKKAMFSILGHVPSGFQHAGAPKMRTKTLKAIASDIPTTVIVLIIEHIAISKSFGRINNYRIDPSQELVAVGFTNLLGPFLGGYPATGSFSRTAIKAKAGVRTPLAGVFTAVIVLLALYALTSVFFYIPKSSLSGLIIHAVLDLITPPKTVYQFWKTSPLEVIIFFAGVFASVFSTIENGIYVTVALSAAVLLWNIARSHGKFLGQVQVVEGSLKPGSDPSHLSSDDLTRKVFAPLDHRDGINPAADIQEPYPGVFIYRFAGGFNYINSDLHFASLSHEAHLRTRQTETNKYEKKGDRPWNNPGPRRGQQSDEPDTRPLLRAIILDFSTVNFVDATSIQALVDVRNQLARHATPEVVEWHFTNVTDRWTKRALVANGFGFAGQDDEQGVNITLSIAGAADKGTHTVHEKGDLESRGDEIRPLDKSNSVGSDAVSASSALYGANWPFFHPDLQTATKSAIESARKKNSAASF</sequence>
<feature type="transmembrane region" description="Helical" evidence="6">
    <location>
        <begin position="268"/>
        <end position="291"/>
    </location>
</feature>
<feature type="transmembrane region" description="Helical" evidence="6">
    <location>
        <begin position="183"/>
        <end position="202"/>
    </location>
</feature>
<feature type="transmembrane region" description="Helical" evidence="6">
    <location>
        <begin position="105"/>
        <end position="120"/>
    </location>
</feature>
<dbReference type="Pfam" id="PF01740">
    <property type="entry name" value="STAS"/>
    <property type="match status" value="1"/>
</dbReference>
<dbReference type="GO" id="GO:0008271">
    <property type="term" value="F:secondary active sulfate transmembrane transporter activity"/>
    <property type="evidence" value="ECO:0007669"/>
    <property type="project" value="InterPro"/>
</dbReference>
<dbReference type="NCBIfam" id="TIGR00815">
    <property type="entry name" value="sulP"/>
    <property type="match status" value="1"/>
</dbReference>
<dbReference type="GO" id="GO:0016020">
    <property type="term" value="C:membrane"/>
    <property type="evidence" value="ECO:0007669"/>
    <property type="project" value="UniProtKB-SubCell"/>
</dbReference>
<feature type="transmembrane region" description="Helical" evidence="6">
    <location>
        <begin position="157"/>
        <end position="177"/>
    </location>
</feature>
<evidence type="ECO:0000313" key="8">
    <source>
        <dbReference type="EMBL" id="SPN99066.1"/>
    </source>
</evidence>
<feature type="region of interest" description="Disordered" evidence="5">
    <location>
        <begin position="700"/>
        <end position="725"/>
    </location>
</feature>
<dbReference type="CDD" id="cd07042">
    <property type="entry name" value="STAS_SulP_like_sulfate_transporter"/>
    <property type="match status" value="1"/>
</dbReference>
<keyword evidence="9" id="KW-1185">Reference proteome</keyword>
<organism evidence="8 9">
    <name type="scientific">Cephalotrichum gorgonifer</name>
    <dbReference type="NCBI Taxonomy" id="2041049"/>
    <lineage>
        <taxon>Eukaryota</taxon>
        <taxon>Fungi</taxon>
        <taxon>Dikarya</taxon>
        <taxon>Ascomycota</taxon>
        <taxon>Pezizomycotina</taxon>
        <taxon>Sordariomycetes</taxon>
        <taxon>Hypocreomycetidae</taxon>
        <taxon>Microascales</taxon>
        <taxon>Microascaceae</taxon>
        <taxon>Cephalotrichum</taxon>
    </lineage>
</organism>
<dbReference type="EMBL" id="ONZQ02000002">
    <property type="protein sequence ID" value="SPN99066.1"/>
    <property type="molecule type" value="Genomic_DNA"/>
</dbReference>
<keyword evidence="3 6" id="KW-1133">Transmembrane helix</keyword>
<evidence type="ECO:0000256" key="5">
    <source>
        <dbReference type="SAM" id="MobiDB-lite"/>
    </source>
</evidence>
<reference evidence="8" key="1">
    <citation type="submission" date="2018-03" db="EMBL/GenBank/DDBJ databases">
        <authorList>
            <person name="Guldener U."/>
        </authorList>
    </citation>
    <scope>NUCLEOTIDE SEQUENCE</scope>
</reference>
<feature type="region of interest" description="Disordered" evidence="5">
    <location>
        <begin position="582"/>
        <end position="613"/>
    </location>
</feature>
<comment type="caution">
    <text evidence="8">The sequence shown here is derived from an EMBL/GenBank/DDBJ whole genome shotgun (WGS) entry which is preliminary data.</text>
</comment>
<feature type="transmembrane region" description="Helical" evidence="6">
    <location>
        <begin position="238"/>
        <end position="262"/>
    </location>
</feature>
<name>A0AAE8MSS7_9PEZI</name>
<feature type="transmembrane region" description="Helical" evidence="6">
    <location>
        <begin position="78"/>
        <end position="98"/>
    </location>
</feature>
<dbReference type="SUPFAM" id="SSF52091">
    <property type="entry name" value="SpoIIaa-like"/>
    <property type="match status" value="1"/>
</dbReference>
<comment type="subcellular location">
    <subcellularLocation>
        <location evidence="1">Membrane</location>
        <topology evidence="1">Multi-pass membrane protein</topology>
    </subcellularLocation>
</comment>
<dbReference type="AlphaFoldDB" id="A0AAE8MSS7"/>
<dbReference type="Pfam" id="PF00916">
    <property type="entry name" value="Sulfate_transp"/>
    <property type="match status" value="1"/>
</dbReference>
<dbReference type="InterPro" id="IPR036513">
    <property type="entry name" value="STAS_dom_sf"/>
</dbReference>
<evidence type="ECO:0000259" key="7">
    <source>
        <dbReference type="PROSITE" id="PS50801"/>
    </source>
</evidence>
<evidence type="ECO:0000313" key="9">
    <source>
        <dbReference type="Proteomes" id="UP001187682"/>
    </source>
</evidence>
<protein>
    <submittedName>
        <fullName evidence="8">Related to Sulfate permease 2</fullName>
    </submittedName>
</protein>
<feature type="transmembrane region" description="Helical" evidence="6">
    <location>
        <begin position="126"/>
        <end position="145"/>
    </location>
</feature>
<gene>
    <name evidence="8" type="ORF">DNG_02105</name>
</gene>
<evidence type="ECO:0000256" key="1">
    <source>
        <dbReference type="ARBA" id="ARBA00004141"/>
    </source>
</evidence>
<dbReference type="PANTHER" id="PTHR11814">
    <property type="entry name" value="SULFATE TRANSPORTER"/>
    <property type="match status" value="1"/>
</dbReference>
<dbReference type="Proteomes" id="UP001187682">
    <property type="component" value="Unassembled WGS sequence"/>
</dbReference>
<evidence type="ECO:0000256" key="4">
    <source>
        <dbReference type="ARBA" id="ARBA00023136"/>
    </source>
</evidence>
<dbReference type="PROSITE" id="PS01130">
    <property type="entry name" value="SLC26A"/>
    <property type="match status" value="1"/>
</dbReference>
<keyword evidence="4 6" id="KW-0472">Membrane</keyword>
<feature type="compositionally biased region" description="Basic and acidic residues" evidence="5">
    <location>
        <begin position="700"/>
        <end position="721"/>
    </location>
</feature>
<dbReference type="InterPro" id="IPR001902">
    <property type="entry name" value="SLC26A/SulP_fam"/>
</dbReference>
<keyword evidence="2 6" id="KW-0812">Transmembrane</keyword>
<evidence type="ECO:0000256" key="3">
    <source>
        <dbReference type="ARBA" id="ARBA00022989"/>
    </source>
</evidence>
<accession>A0AAE8MSS7</accession>
<dbReference type="InterPro" id="IPR011547">
    <property type="entry name" value="SLC26A/SulP_dom"/>
</dbReference>
<evidence type="ECO:0000256" key="6">
    <source>
        <dbReference type="SAM" id="Phobius"/>
    </source>
</evidence>
<feature type="transmembrane region" description="Helical" evidence="6">
    <location>
        <begin position="460"/>
        <end position="492"/>
    </location>
</feature>
<proteinExistence type="predicted"/>
<feature type="domain" description="STAS" evidence="7">
    <location>
        <begin position="551"/>
        <end position="676"/>
    </location>
</feature>
<feature type="compositionally biased region" description="Basic and acidic residues" evidence="5">
    <location>
        <begin position="582"/>
        <end position="596"/>
    </location>
</feature>
<dbReference type="PROSITE" id="PS50801">
    <property type="entry name" value="STAS"/>
    <property type="match status" value="1"/>
</dbReference>
<evidence type="ECO:0000256" key="2">
    <source>
        <dbReference type="ARBA" id="ARBA00022692"/>
    </source>
</evidence>
<dbReference type="Gene3D" id="3.30.750.24">
    <property type="entry name" value="STAS domain"/>
    <property type="match status" value="1"/>
</dbReference>
<dbReference type="FunFam" id="3.30.750.24:FF:000024">
    <property type="entry name" value="Sulfate permease 2"/>
    <property type="match status" value="1"/>
</dbReference>